<dbReference type="AlphaFoldDB" id="A0A370FT73"/>
<comment type="caution">
    <text evidence="2">The sequence shown here is derived from an EMBL/GenBank/DDBJ whole genome shotgun (WGS) entry which is preliminary data.</text>
</comment>
<sequence>MSGAALPPPPAIWQQSDGTPVSCQDKVRVLNENYAELCEVMRDTFEDAVLIGVDEDGMRRLIAEVAAALRSPRS</sequence>
<evidence type="ECO:0000313" key="3">
    <source>
        <dbReference type="Proteomes" id="UP000254958"/>
    </source>
</evidence>
<name>A0A370FT73_GLULI</name>
<organism evidence="2 3">
    <name type="scientific">Gluconacetobacter liquefaciens</name>
    <name type="common">Acetobacter liquefaciens</name>
    <dbReference type="NCBI Taxonomy" id="89584"/>
    <lineage>
        <taxon>Bacteria</taxon>
        <taxon>Pseudomonadati</taxon>
        <taxon>Pseudomonadota</taxon>
        <taxon>Alphaproteobacteria</taxon>
        <taxon>Acetobacterales</taxon>
        <taxon>Acetobacteraceae</taxon>
        <taxon>Gluconacetobacter</taxon>
    </lineage>
</organism>
<reference evidence="2 3" key="1">
    <citation type="submission" date="2018-07" db="EMBL/GenBank/DDBJ databases">
        <title>Genomic Encyclopedia of Type Strains, Phase IV (KMG-IV): sequencing the most valuable type-strain genomes for metagenomic binning, comparative biology and taxonomic classification.</title>
        <authorList>
            <person name="Goeker M."/>
        </authorList>
    </citation>
    <scope>NUCLEOTIDE SEQUENCE [LARGE SCALE GENOMIC DNA]</scope>
    <source>
        <strain evidence="2 3">DSM 5603</strain>
    </source>
</reference>
<evidence type="ECO:0000313" key="2">
    <source>
        <dbReference type="EMBL" id="RDI33610.1"/>
    </source>
</evidence>
<keyword evidence="3" id="KW-1185">Reference proteome</keyword>
<gene>
    <name evidence="2" type="ORF">C7453_1189</name>
    <name evidence="1" type="ORF">HLH32_18340</name>
</gene>
<dbReference type="RefSeq" id="WP_114729545.1">
    <property type="nucleotide sequence ID" value="NZ_BJMI01000031.1"/>
</dbReference>
<protein>
    <submittedName>
        <fullName evidence="2">Uncharacterized protein</fullName>
    </submittedName>
</protein>
<evidence type="ECO:0000313" key="4">
    <source>
        <dbReference type="Proteomes" id="UP000562982"/>
    </source>
</evidence>
<reference evidence="1 4" key="2">
    <citation type="submission" date="2020-04" db="EMBL/GenBank/DDBJ databases">
        <title>Description of novel Gluconacetobacter.</title>
        <authorList>
            <person name="Sombolestani A."/>
        </authorList>
    </citation>
    <scope>NUCLEOTIDE SEQUENCE [LARGE SCALE GENOMIC DNA]</scope>
    <source>
        <strain evidence="1 4">LMG 1382</strain>
    </source>
</reference>
<dbReference type="OrthoDB" id="7376091at2"/>
<evidence type="ECO:0000313" key="1">
    <source>
        <dbReference type="EMBL" id="MBB2188295.1"/>
    </source>
</evidence>
<dbReference type="Proteomes" id="UP000562982">
    <property type="component" value="Unassembled WGS sequence"/>
</dbReference>
<proteinExistence type="predicted"/>
<dbReference type="Proteomes" id="UP000254958">
    <property type="component" value="Unassembled WGS sequence"/>
</dbReference>
<dbReference type="EMBL" id="JABEQI010000018">
    <property type="protein sequence ID" value="MBB2188295.1"/>
    <property type="molecule type" value="Genomic_DNA"/>
</dbReference>
<dbReference type="EMBL" id="QQAW01000018">
    <property type="protein sequence ID" value="RDI33610.1"/>
    <property type="molecule type" value="Genomic_DNA"/>
</dbReference>
<accession>A0A370FT73</accession>